<evidence type="ECO:0000256" key="1">
    <source>
        <dbReference type="SAM" id="Phobius"/>
    </source>
</evidence>
<feature type="transmembrane region" description="Helical" evidence="1">
    <location>
        <begin position="51"/>
        <end position="69"/>
    </location>
</feature>
<evidence type="ECO:0008006" key="4">
    <source>
        <dbReference type="Google" id="ProtNLM"/>
    </source>
</evidence>
<feature type="transmembrane region" description="Helical" evidence="1">
    <location>
        <begin position="306"/>
        <end position="325"/>
    </location>
</feature>
<comment type="caution">
    <text evidence="2">The sequence shown here is derived from an EMBL/GenBank/DDBJ whole genome shotgun (WGS) entry which is preliminary data.</text>
</comment>
<gene>
    <name evidence="2" type="ORF">Pmani_014987</name>
</gene>
<keyword evidence="1" id="KW-0812">Transmembrane</keyword>
<protein>
    <recommendedName>
        <fullName evidence="4">XK-related protein</fullName>
    </recommendedName>
</protein>
<feature type="transmembrane region" description="Helical" evidence="1">
    <location>
        <begin position="161"/>
        <end position="183"/>
    </location>
</feature>
<keyword evidence="1" id="KW-0472">Membrane</keyword>
<reference evidence="2" key="1">
    <citation type="submission" date="2023-11" db="EMBL/GenBank/DDBJ databases">
        <title>Genome assemblies of two species of porcelain crab, Petrolisthes cinctipes and Petrolisthes manimaculis (Anomura: Porcellanidae).</title>
        <authorList>
            <person name="Angst P."/>
        </authorList>
    </citation>
    <scope>NUCLEOTIDE SEQUENCE</scope>
    <source>
        <strain evidence="2">PB745_02</strain>
        <tissue evidence="2">Gill</tissue>
    </source>
</reference>
<evidence type="ECO:0000313" key="3">
    <source>
        <dbReference type="Proteomes" id="UP001292094"/>
    </source>
</evidence>
<feature type="transmembrane region" description="Helical" evidence="1">
    <location>
        <begin position="266"/>
        <end position="286"/>
    </location>
</feature>
<feature type="transmembrane region" description="Helical" evidence="1">
    <location>
        <begin position="89"/>
        <end position="107"/>
    </location>
</feature>
<feature type="transmembrane region" description="Helical" evidence="1">
    <location>
        <begin position="7"/>
        <end position="31"/>
    </location>
</feature>
<proteinExistence type="predicted"/>
<feature type="transmembrane region" description="Helical" evidence="1">
    <location>
        <begin position="226"/>
        <end position="245"/>
    </location>
</feature>
<dbReference type="Proteomes" id="UP001292094">
    <property type="component" value="Unassembled WGS sequence"/>
</dbReference>
<sequence>MSTRLSWALFPLLSTTLFLIDTITSFCYAIYLFVYADRYSVKAYELPYNTWGAFIIVITFVSSFIINIITVLDRYDLSTLGTKQRVQKVLLCFVPHLYVIKACYRHMTGTLGDTLTLIETEWAGFTRLLQGLSESVPQLILQGYLVSFEVLRKGSTEYPSWVPVVSLSVCIINAAFGFTFYVVNKYYSQEMEKPLVWQRVCVALAAIFLLGGRGLAVGLMGSSWDMLWLALLGLVTIFLLVFVYWTAKVRGRRGGPFYNLNSRFALSLMETFAVAVPLKWTIIVTVPYLSLSVAFVVQRHQDPLDWVFFCVPVVAQIIGLLLVLVCRDVYRKAYSVLTFSVLPPKPEVIQPKTFD</sequence>
<keyword evidence="1" id="KW-1133">Transmembrane helix</keyword>
<organism evidence="2 3">
    <name type="scientific">Petrolisthes manimaculis</name>
    <dbReference type="NCBI Taxonomy" id="1843537"/>
    <lineage>
        <taxon>Eukaryota</taxon>
        <taxon>Metazoa</taxon>
        <taxon>Ecdysozoa</taxon>
        <taxon>Arthropoda</taxon>
        <taxon>Crustacea</taxon>
        <taxon>Multicrustacea</taxon>
        <taxon>Malacostraca</taxon>
        <taxon>Eumalacostraca</taxon>
        <taxon>Eucarida</taxon>
        <taxon>Decapoda</taxon>
        <taxon>Pleocyemata</taxon>
        <taxon>Anomura</taxon>
        <taxon>Galatheoidea</taxon>
        <taxon>Porcellanidae</taxon>
        <taxon>Petrolisthes</taxon>
    </lineage>
</organism>
<keyword evidence="3" id="KW-1185">Reference proteome</keyword>
<accession>A0AAE1U7T7</accession>
<feature type="transmembrane region" description="Helical" evidence="1">
    <location>
        <begin position="195"/>
        <end position="220"/>
    </location>
</feature>
<dbReference type="AlphaFoldDB" id="A0AAE1U7T7"/>
<dbReference type="EMBL" id="JAWZYT010001276">
    <property type="protein sequence ID" value="KAK4313698.1"/>
    <property type="molecule type" value="Genomic_DNA"/>
</dbReference>
<evidence type="ECO:0000313" key="2">
    <source>
        <dbReference type="EMBL" id="KAK4313698.1"/>
    </source>
</evidence>
<name>A0AAE1U7T7_9EUCA</name>